<organism evidence="1 2">
    <name type="scientific">Candida boidinii</name>
    <name type="common">Yeast</name>
    <dbReference type="NCBI Taxonomy" id="5477"/>
    <lineage>
        <taxon>Eukaryota</taxon>
        <taxon>Fungi</taxon>
        <taxon>Dikarya</taxon>
        <taxon>Ascomycota</taxon>
        <taxon>Saccharomycotina</taxon>
        <taxon>Pichiomycetes</taxon>
        <taxon>Pichiales</taxon>
        <taxon>Pichiaceae</taxon>
        <taxon>Ogataea</taxon>
        <taxon>Ogataea/Candida clade</taxon>
    </lineage>
</organism>
<protein>
    <submittedName>
        <fullName evidence="1">Unnamed protein product</fullName>
    </submittedName>
</protein>
<keyword evidence="2" id="KW-1185">Reference proteome</keyword>
<evidence type="ECO:0000313" key="2">
    <source>
        <dbReference type="Proteomes" id="UP001165101"/>
    </source>
</evidence>
<dbReference type="Proteomes" id="UP001165101">
    <property type="component" value="Unassembled WGS sequence"/>
</dbReference>
<dbReference type="EMBL" id="BSXV01001459">
    <property type="protein sequence ID" value="GME92916.1"/>
    <property type="molecule type" value="Genomic_DNA"/>
</dbReference>
<gene>
    <name evidence="1" type="ORF">Cboi01_000293600</name>
</gene>
<name>A0ACB5TR03_CANBO</name>
<evidence type="ECO:0000313" key="1">
    <source>
        <dbReference type="EMBL" id="GME92916.1"/>
    </source>
</evidence>
<comment type="caution">
    <text evidence="1">The sequence shown here is derived from an EMBL/GenBank/DDBJ whole genome shotgun (WGS) entry which is preliminary data.</text>
</comment>
<reference evidence="1" key="1">
    <citation type="submission" date="2023-04" db="EMBL/GenBank/DDBJ databases">
        <title>Candida boidinii NBRC 1967.</title>
        <authorList>
            <person name="Ichikawa N."/>
            <person name="Sato H."/>
            <person name="Tonouchi N."/>
        </authorList>
    </citation>
    <scope>NUCLEOTIDE SEQUENCE</scope>
    <source>
        <strain evidence="1">NBRC 1967</strain>
    </source>
</reference>
<accession>A0ACB5TR03</accession>
<sequence>MKLLNPSENPYLYKCLFGILMLLPQSSAFEILKNRLASVTPIASLPISVENGSTSKIDAKNRERYDELLEHFNNIQKTHEDYKYQQPPNTTMMSNIHEGINNITKRMSFNINNDINSNNGMPLETSSAISFSRN</sequence>
<proteinExistence type="predicted"/>